<dbReference type="EMBL" id="DS268865">
    <property type="protein sequence ID" value="EFP04185.1"/>
    <property type="molecule type" value="Genomic_DNA"/>
</dbReference>
<sequence>MSEPLQQPNRSPSNSEDDLLSEFSNILTPKIDSMSTSQEISDTELAVQFEKRTEIAGPIPVSGEENEKEQKLRSAVDCHEDILEALRDKIRSLKSKVFDLELEAQEYRNEIRENQEKIENLEMRNVENETYYLEAIALLEKAKNVNFIAYDGAKMAELEQENKELKEKIEELKETLSEERKRNLTLCRSKIQVKFDEMSYYMKQLELNQEIENRDEKLRQKDKEIENWQWDVIDLRRKIQKPSCLVEENTKLLNEIKEAKKTIHKLEQEAIFSAPKVKKGKKGKKRQTDPTTTEDFSSVSKAEYNRKVYELEYANEQIAMILGDQEGEKKREDDDEKKMLKAQIEELNETIQLMSQW</sequence>
<proteinExistence type="predicted"/>
<organism evidence="4">
    <name type="scientific">Caenorhabditis remanei</name>
    <name type="common">Caenorhabditis vulgaris</name>
    <dbReference type="NCBI Taxonomy" id="31234"/>
    <lineage>
        <taxon>Eukaryota</taxon>
        <taxon>Metazoa</taxon>
        <taxon>Ecdysozoa</taxon>
        <taxon>Nematoda</taxon>
        <taxon>Chromadorea</taxon>
        <taxon>Rhabditida</taxon>
        <taxon>Rhabditina</taxon>
        <taxon>Rhabditomorpha</taxon>
        <taxon>Rhabditoidea</taxon>
        <taxon>Rhabditidae</taxon>
        <taxon>Peloderinae</taxon>
        <taxon>Caenorhabditis</taxon>
    </lineage>
</organism>
<feature type="region of interest" description="Disordered" evidence="2">
    <location>
        <begin position="1"/>
        <end position="22"/>
    </location>
</feature>
<dbReference type="AlphaFoldDB" id="E3NL66"/>
<dbReference type="STRING" id="31234.E3NL66"/>
<feature type="region of interest" description="Disordered" evidence="2">
    <location>
        <begin position="277"/>
        <end position="297"/>
    </location>
</feature>
<keyword evidence="1" id="KW-0175">Coiled coil</keyword>
<name>E3NL66_CAERE</name>
<dbReference type="Proteomes" id="UP000008281">
    <property type="component" value="Unassembled WGS sequence"/>
</dbReference>
<evidence type="ECO:0000256" key="1">
    <source>
        <dbReference type="SAM" id="Coils"/>
    </source>
</evidence>
<keyword evidence="4" id="KW-1185">Reference proteome</keyword>
<evidence type="ECO:0000256" key="2">
    <source>
        <dbReference type="SAM" id="MobiDB-lite"/>
    </source>
</evidence>
<feature type="compositionally biased region" description="Polar residues" evidence="2">
    <location>
        <begin position="1"/>
        <end position="14"/>
    </location>
</feature>
<evidence type="ECO:0000313" key="4">
    <source>
        <dbReference type="Proteomes" id="UP000008281"/>
    </source>
</evidence>
<reference evidence="3" key="1">
    <citation type="submission" date="2007-07" db="EMBL/GenBank/DDBJ databases">
        <title>PCAP assembly of the Caenorhabditis remanei genome.</title>
        <authorList>
            <consortium name="The Caenorhabditis remanei Sequencing Consortium"/>
            <person name="Wilson R.K."/>
        </authorList>
    </citation>
    <scope>NUCLEOTIDE SEQUENCE [LARGE SCALE GENOMIC DNA]</scope>
    <source>
        <strain evidence="3">PB4641</strain>
    </source>
</reference>
<feature type="coiled-coil region" evidence="1">
    <location>
        <begin position="148"/>
        <end position="182"/>
    </location>
</feature>
<accession>E3NL66</accession>
<gene>
    <name evidence="3" type="ORF">CRE_11526</name>
</gene>
<evidence type="ECO:0000313" key="3">
    <source>
        <dbReference type="EMBL" id="EFP04185.1"/>
    </source>
</evidence>
<feature type="coiled-coil region" evidence="1">
    <location>
        <begin position="69"/>
        <end position="124"/>
    </location>
</feature>
<dbReference type="HOGENOM" id="CLU_814419_0_0_1"/>
<protein>
    <submittedName>
        <fullName evidence="3">Uncharacterized protein</fullName>
    </submittedName>
</protein>
<dbReference type="InParanoid" id="E3NL66"/>